<evidence type="ECO:0008006" key="3">
    <source>
        <dbReference type="Google" id="ProtNLM"/>
    </source>
</evidence>
<dbReference type="EMBL" id="KV921877">
    <property type="protein sequence ID" value="ORE09286.1"/>
    <property type="molecule type" value="Genomic_DNA"/>
</dbReference>
<reference evidence="2" key="1">
    <citation type="journal article" date="2016" name="Proc. Natl. Acad. Sci. U.S.A.">
        <title>Lipid metabolic changes in an early divergent fungus govern the establishment of a mutualistic symbiosis with endobacteria.</title>
        <authorList>
            <person name="Lastovetsky O.A."/>
            <person name="Gaspar M.L."/>
            <person name="Mondo S.J."/>
            <person name="LaButti K.M."/>
            <person name="Sandor L."/>
            <person name="Grigoriev I.V."/>
            <person name="Henry S.A."/>
            <person name="Pawlowska T.E."/>
        </authorList>
    </citation>
    <scope>NUCLEOTIDE SEQUENCE [LARGE SCALE GENOMIC DNA]</scope>
    <source>
        <strain evidence="2">ATCC 52814</strain>
    </source>
</reference>
<gene>
    <name evidence="2" type="ORF">BCV72DRAFT_66342</name>
</gene>
<sequence length="127" mass="14892">MPNVFSKLVLPEWALSTVPYINNIFRQYGKYRTTIQRSIIFVLILRSTLSIRRLILAMKKKETTKAPKESGTRKKKVEVDVVFFRQLYKLLQIVMPGLRSKEFWLLVLHSGFLGIIHVVELLMCLRV</sequence>
<protein>
    <recommendedName>
        <fullName evidence="3">Peroxisomal membrane protein PEX16</fullName>
    </recommendedName>
</protein>
<evidence type="ECO:0000256" key="1">
    <source>
        <dbReference type="SAM" id="Phobius"/>
    </source>
</evidence>
<keyword evidence="1" id="KW-0472">Membrane</keyword>
<dbReference type="VEuPathDB" id="FungiDB:BCV72DRAFT_66342"/>
<feature type="transmembrane region" description="Helical" evidence="1">
    <location>
        <begin position="103"/>
        <end position="125"/>
    </location>
</feature>
<dbReference type="OrthoDB" id="2288507at2759"/>
<keyword evidence="1" id="KW-1133">Transmembrane helix</keyword>
<organism evidence="2">
    <name type="scientific">Rhizopus microsporus var. microsporus</name>
    <dbReference type="NCBI Taxonomy" id="86635"/>
    <lineage>
        <taxon>Eukaryota</taxon>
        <taxon>Fungi</taxon>
        <taxon>Fungi incertae sedis</taxon>
        <taxon>Mucoromycota</taxon>
        <taxon>Mucoromycotina</taxon>
        <taxon>Mucoromycetes</taxon>
        <taxon>Mucorales</taxon>
        <taxon>Mucorineae</taxon>
        <taxon>Rhizopodaceae</taxon>
        <taxon>Rhizopus</taxon>
    </lineage>
</organism>
<keyword evidence="1" id="KW-0812">Transmembrane</keyword>
<evidence type="ECO:0000313" key="2">
    <source>
        <dbReference type="EMBL" id="ORE09286.1"/>
    </source>
</evidence>
<name>A0A1X0RBA6_RHIZD</name>
<dbReference type="AlphaFoldDB" id="A0A1X0RBA6"/>
<accession>A0A1X0RBA6</accession>
<dbReference type="Proteomes" id="UP000242414">
    <property type="component" value="Unassembled WGS sequence"/>
</dbReference>
<proteinExistence type="predicted"/>